<evidence type="ECO:0000259" key="8">
    <source>
        <dbReference type="Pfam" id="PF08335"/>
    </source>
</evidence>
<dbReference type="Proteomes" id="UP000278733">
    <property type="component" value="Chromosome"/>
</dbReference>
<dbReference type="InterPro" id="IPR023057">
    <property type="entry name" value="GlnE"/>
</dbReference>
<evidence type="ECO:0000313" key="10">
    <source>
        <dbReference type="Proteomes" id="UP000278733"/>
    </source>
</evidence>
<dbReference type="InterPro" id="IPR005190">
    <property type="entry name" value="GlnE_rpt_dom"/>
</dbReference>
<dbReference type="PANTHER" id="PTHR30621">
    <property type="entry name" value="GLUTAMINE SYNTHETASE ADENYLYLTRANSFERASE"/>
    <property type="match status" value="1"/>
</dbReference>
<dbReference type="InterPro" id="IPR043519">
    <property type="entry name" value="NT_sf"/>
</dbReference>
<feature type="domain" description="PII-uridylyltransferase/Glutamine-synthetase adenylyltransferase" evidence="8">
    <location>
        <begin position="86"/>
        <end position="182"/>
    </location>
</feature>
<proteinExistence type="predicted"/>
<accession>A0A3S4U8E7</accession>
<keyword evidence="1 9" id="KW-0808">Transferase</keyword>
<sequence>MSIFSLNTSAGVLYDIDMRLRPSGDAGLLGCSLSAFENYQLNEAWTWEKQALVRSRPVFGEQSLREKFENIRQRVLSTPRDMTTLKQDVSEMREKMFAHLSHSQENEFNIKTDRGGITDIEFIAQYLMLAHAPQNPALTKWSDNVRIFESMADAGIIHQEDSVRLKQCYVDLRNKIHHLNLIGYSPVVPKNDFVEKREFIKSFWKNLFRIES</sequence>
<keyword evidence="6" id="KW-0511">Multifunctional enzyme</keyword>
<dbReference type="PANTHER" id="PTHR30621:SF0">
    <property type="entry name" value="BIFUNCTIONAL GLUTAMINE SYNTHETASE ADENYLYLTRANSFERASE_ADENYLYL-REMOVING ENZYME"/>
    <property type="match status" value="1"/>
</dbReference>
<evidence type="ECO:0000256" key="6">
    <source>
        <dbReference type="ARBA" id="ARBA00023268"/>
    </source>
</evidence>
<evidence type="ECO:0000313" key="9">
    <source>
        <dbReference type="EMBL" id="VEH67715.1"/>
    </source>
</evidence>
<keyword evidence="2 9" id="KW-0548">Nucleotidyltransferase</keyword>
<reference evidence="9 10" key="1">
    <citation type="submission" date="2018-12" db="EMBL/GenBank/DDBJ databases">
        <authorList>
            <consortium name="Pathogen Informatics"/>
        </authorList>
    </citation>
    <scope>NUCLEOTIDE SEQUENCE [LARGE SCALE GENOMIC DNA]</scope>
    <source>
        <strain evidence="9 10">NCTC8284</strain>
    </source>
</reference>
<dbReference type="GO" id="GO:0000820">
    <property type="term" value="P:regulation of glutamine family amino acid metabolic process"/>
    <property type="evidence" value="ECO:0007669"/>
    <property type="project" value="TreeGrafter"/>
</dbReference>
<dbReference type="EMBL" id="LR134405">
    <property type="protein sequence ID" value="VEH67715.1"/>
    <property type="molecule type" value="Genomic_DNA"/>
</dbReference>
<gene>
    <name evidence="9" type="primary">glnE_3</name>
    <name evidence="9" type="ORF">NCTC8284_02914</name>
</gene>
<evidence type="ECO:0000256" key="4">
    <source>
        <dbReference type="ARBA" id="ARBA00022840"/>
    </source>
</evidence>
<dbReference type="KEGG" id="rpne:NCTC8284_02914"/>
<dbReference type="EC" id="2.7.7.42" evidence="9"/>
<keyword evidence="3" id="KW-0547">Nucleotide-binding</keyword>
<dbReference type="AlphaFoldDB" id="A0A3S4U8E7"/>
<dbReference type="SUPFAM" id="SSF81301">
    <property type="entry name" value="Nucleotidyltransferase"/>
    <property type="match status" value="1"/>
</dbReference>
<dbReference type="GO" id="GO:0005829">
    <property type="term" value="C:cytosol"/>
    <property type="evidence" value="ECO:0007669"/>
    <property type="project" value="TreeGrafter"/>
</dbReference>
<keyword evidence="9" id="KW-0436">Ligase</keyword>
<evidence type="ECO:0000256" key="5">
    <source>
        <dbReference type="ARBA" id="ARBA00022842"/>
    </source>
</evidence>
<dbReference type="SUPFAM" id="SSF81593">
    <property type="entry name" value="Nucleotidyltransferase substrate binding subunit/domain"/>
    <property type="match status" value="1"/>
</dbReference>
<evidence type="ECO:0000256" key="2">
    <source>
        <dbReference type="ARBA" id="ARBA00022695"/>
    </source>
</evidence>
<dbReference type="GO" id="GO:0016874">
    <property type="term" value="F:ligase activity"/>
    <property type="evidence" value="ECO:0007669"/>
    <property type="project" value="UniProtKB-KW"/>
</dbReference>
<organism evidence="9 10">
    <name type="scientific">Rodentibacter pneumotropicus</name>
    <dbReference type="NCBI Taxonomy" id="758"/>
    <lineage>
        <taxon>Bacteria</taxon>
        <taxon>Pseudomonadati</taxon>
        <taxon>Pseudomonadota</taxon>
        <taxon>Gammaproteobacteria</taxon>
        <taxon>Pasteurellales</taxon>
        <taxon>Pasteurellaceae</taxon>
        <taxon>Rodentibacter</taxon>
    </lineage>
</organism>
<keyword evidence="5" id="KW-0460">Magnesium</keyword>
<dbReference type="GO" id="GO:0008882">
    <property type="term" value="F:[glutamate-ammonia-ligase] adenylyltransferase activity"/>
    <property type="evidence" value="ECO:0007669"/>
    <property type="project" value="UniProtKB-EC"/>
</dbReference>
<keyword evidence="4" id="KW-0067">ATP-binding</keyword>
<evidence type="ECO:0000256" key="3">
    <source>
        <dbReference type="ARBA" id="ARBA00022741"/>
    </source>
</evidence>
<evidence type="ECO:0000259" key="7">
    <source>
        <dbReference type="Pfam" id="PF03710"/>
    </source>
</evidence>
<dbReference type="GO" id="GO:0005524">
    <property type="term" value="F:ATP binding"/>
    <property type="evidence" value="ECO:0007669"/>
    <property type="project" value="UniProtKB-KW"/>
</dbReference>
<dbReference type="Gene3D" id="1.20.120.330">
    <property type="entry name" value="Nucleotidyltransferases domain 2"/>
    <property type="match status" value="1"/>
</dbReference>
<evidence type="ECO:0000256" key="1">
    <source>
        <dbReference type="ARBA" id="ARBA00022679"/>
    </source>
</evidence>
<feature type="domain" description="Glutamate-ammonia ligase adenylyltransferase repeated" evidence="7">
    <location>
        <begin position="2"/>
        <end position="70"/>
    </location>
</feature>
<dbReference type="InterPro" id="IPR013546">
    <property type="entry name" value="PII_UdlTrfase/GS_AdlTrfase"/>
</dbReference>
<protein>
    <submittedName>
        <fullName evidence="9">Glutamate-ammonia-ligase adenylyltransferase</fullName>
        <ecNumber evidence="9">2.7.7.42</ecNumber>
    </submittedName>
</protein>
<dbReference type="Pfam" id="PF08335">
    <property type="entry name" value="GlnD_UR_UTase"/>
    <property type="match status" value="1"/>
</dbReference>
<dbReference type="Gene3D" id="3.30.460.10">
    <property type="entry name" value="Beta Polymerase, domain 2"/>
    <property type="match status" value="1"/>
</dbReference>
<name>A0A3S4U8E7_9PAST</name>
<dbReference type="Pfam" id="PF03710">
    <property type="entry name" value="GlnE"/>
    <property type="match status" value="1"/>
</dbReference>